<reference evidence="2 3" key="1">
    <citation type="submission" date="2018-03" db="EMBL/GenBank/DDBJ databases">
        <title>Whole genome sequencing of Histamine producing bacteria.</title>
        <authorList>
            <person name="Butler K."/>
        </authorList>
    </citation>
    <scope>NUCLEOTIDE SEQUENCE [LARGE SCALE GENOMIC DNA]</scope>
    <source>
        <strain evidence="2 3">DSM 19138</strain>
    </source>
</reference>
<name>A0A2T3NKM3_9GAMM</name>
<evidence type="ECO:0000256" key="1">
    <source>
        <dbReference type="SAM" id="Phobius"/>
    </source>
</evidence>
<gene>
    <name evidence="2" type="ORF">C9J01_03210</name>
</gene>
<evidence type="ECO:0000313" key="2">
    <source>
        <dbReference type="EMBL" id="PSW16030.1"/>
    </source>
</evidence>
<proteinExistence type="predicted"/>
<feature type="transmembrane region" description="Helical" evidence="1">
    <location>
        <begin position="42"/>
        <end position="59"/>
    </location>
</feature>
<dbReference type="GO" id="GO:0016020">
    <property type="term" value="C:membrane"/>
    <property type="evidence" value="ECO:0007669"/>
    <property type="project" value="InterPro"/>
</dbReference>
<feature type="transmembrane region" description="Helical" evidence="1">
    <location>
        <begin position="107"/>
        <end position="126"/>
    </location>
</feature>
<comment type="caution">
    <text evidence="2">The sequence shown here is derived from an EMBL/GenBank/DDBJ whole genome shotgun (WGS) entry which is preliminary data.</text>
</comment>
<keyword evidence="1" id="KW-0472">Membrane</keyword>
<dbReference type="EMBL" id="PYMB01000001">
    <property type="protein sequence ID" value="PSW16030.1"/>
    <property type="molecule type" value="Genomic_DNA"/>
</dbReference>
<feature type="transmembrane region" description="Helical" evidence="1">
    <location>
        <begin position="163"/>
        <end position="183"/>
    </location>
</feature>
<keyword evidence="1" id="KW-1133">Transmembrane helix</keyword>
<protein>
    <submittedName>
        <fullName evidence="2">Dimethylsulfoxide reductase</fullName>
    </submittedName>
</protein>
<evidence type="ECO:0000313" key="3">
    <source>
        <dbReference type="Proteomes" id="UP000241346"/>
    </source>
</evidence>
<organism evidence="2 3">
    <name type="scientific">Photobacterium rosenbergii</name>
    <dbReference type="NCBI Taxonomy" id="294936"/>
    <lineage>
        <taxon>Bacteria</taxon>
        <taxon>Pseudomonadati</taxon>
        <taxon>Pseudomonadota</taxon>
        <taxon>Gammaproteobacteria</taxon>
        <taxon>Vibrionales</taxon>
        <taxon>Vibrionaceae</taxon>
        <taxon>Photobacterium</taxon>
    </lineage>
</organism>
<accession>A0A2T3NKM3</accession>
<dbReference type="GO" id="GO:0019645">
    <property type="term" value="P:anaerobic electron transport chain"/>
    <property type="evidence" value="ECO:0007669"/>
    <property type="project" value="InterPro"/>
</dbReference>
<dbReference type="Proteomes" id="UP000241346">
    <property type="component" value="Unassembled WGS sequence"/>
</dbReference>
<sequence length="253" mass="27224">MAWFEWPLILSSVLTQLAIGAFIVLGIVLLTGKLCFGQADRLYRTMPALWLMLFSALLLRELNLMLADTAEVYQIGDEALLAITFFATALMYWFAEKALIGSDTFRKACLSLAILVGSGYLLNGLMLRSEQWLVSSHFLATTLCGGTLLAHASLIRAKHKVEALNVVLPCVGAVIALVCMLTGLPQLGELSNQIEVDGSAMPFIAQVVSLGLLLAAVGVWSLPIITKSKPVMGVMTFALVLSGFSSYFAGVGY</sequence>
<dbReference type="AlphaFoldDB" id="A0A2T3NKM3"/>
<feature type="transmembrane region" description="Helical" evidence="1">
    <location>
        <begin position="203"/>
        <end position="224"/>
    </location>
</feature>
<feature type="transmembrane region" description="Helical" evidence="1">
    <location>
        <begin position="79"/>
        <end position="95"/>
    </location>
</feature>
<dbReference type="RefSeq" id="WP_107296652.1">
    <property type="nucleotide sequence ID" value="NZ_PYMB01000001.1"/>
</dbReference>
<feature type="transmembrane region" description="Helical" evidence="1">
    <location>
        <begin position="231"/>
        <end position="250"/>
    </location>
</feature>
<dbReference type="Pfam" id="PF04976">
    <property type="entry name" value="DmsC"/>
    <property type="match status" value="1"/>
</dbReference>
<keyword evidence="1" id="KW-0812">Transmembrane</keyword>
<dbReference type="InterPro" id="IPR007059">
    <property type="entry name" value="DmsC"/>
</dbReference>
<feature type="transmembrane region" description="Helical" evidence="1">
    <location>
        <begin position="6"/>
        <end position="30"/>
    </location>
</feature>
<dbReference type="OrthoDB" id="5812702at2"/>
<feature type="transmembrane region" description="Helical" evidence="1">
    <location>
        <begin position="132"/>
        <end position="151"/>
    </location>
</feature>